<evidence type="ECO:0000313" key="2">
    <source>
        <dbReference type="EMBL" id="CAB1446449.1"/>
    </source>
</evidence>
<evidence type="ECO:0000256" key="1">
    <source>
        <dbReference type="SAM" id="SignalP"/>
    </source>
</evidence>
<evidence type="ECO:0000313" key="3">
    <source>
        <dbReference type="Proteomes" id="UP001153269"/>
    </source>
</evidence>
<keyword evidence="3" id="KW-1185">Reference proteome</keyword>
<comment type="caution">
    <text evidence="2">The sequence shown here is derived from an EMBL/GenBank/DDBJ whole genome shotgun (WGS) entry which is preliminary data.</text>
</comment>
<feature type="signal peptide" evidence="1">
    <location>
        <begin position="1"/>
        <end position="25"/>
    </location>
</feature>
<protein>
    <submittedName>
        <fullName evidence="2">Uncharacterized protein</fullName>
    </submittedName>
</protein>
<feature type="chain" id="PRO_5040274926" evidence="1">
    <location>
        <begin position="26"/>
        <end position="177"/>
    </location>
</feature>
<sequence>MALQSGSQGILIATWWLAAVKVISPATSMLVDLDQTKNCVAAAFMRDSEPERLKNEPLGARQSSASWAVVVDGGGEGQSLGPVQALRREDTVEEARRISLGRPLSPLTSTVNAAHVETFPSQCGCMCLRGLRVLGSNYSDAQFKAHRETGGRYTLTTGIRRRAGDKPTPAPVVEPEN</sequence>
<gene>
    <name evidence="2" type="ORF">PLEPLA_LOCUS34175</name>
</gene>
<accession>A0A9N7Z083</accession>
<reference evidence="2" key="1">
    <citation type="submission" date="2020-03" db="EMBL/GenBank/DDBJ databases">
        <authorList>
            <person name="Weist P."/>
        </authorList>
    </citation>
    <scope>NUCLEOTIDE SEQUENCE</scope>
</reference>
<keyword evidence="1" id="KW-0732">Signal</keyword>
<dbReference type="AlphaFoldDB" id="A0A9N7Z083"/>
<dbReference type="Proteomes" id="UP001153269">
    <property type="component" value="Unassembled WGS sequence"/>
</dbReference>
<proteinExistence type="predicted"/>
<organism evidence="2 3">
    <name type="scientific">Pleuronectes platessa</name>
    <name type="common">European plaice</name>
    <dbReference type="NCBI Taxonomy" id="8262"/>
    <lineage>
        <taxon>Eukaryota</taxon>
        <taxon>Metazoa</taxon>
        <taxon>Chordata</taxon>
        <taxon>Craniata</taxon>
        <taxon>Vertebrata</taxon>
        <taxon>Euteleostomi</taxon>
        <taxon>Actinopterygii</taxon>
        <taxon>Neopterygii</taxon>
        <taxon>Teleostei</taxon>
        <taxon>Neoteleostei</taxon>
        <taxon>Acanthomorphata</taxon>
        <taxon>Carangaria</taxon>
        <taxon>Pleuronectiformes</taxon>
        <taxon>Pleuronectoidei</taxon>
        <taxon>Pleuronectidae</taxon>
        <taxon>Pleuronectes</taxon>
    </lineage>
</organism>
<name>A0A9N7Z083_PLEPL</name>
<dbReference type="EMBL" id="CADEAL010003915">
    <property type="protein sequence ID" value="CAB1446449.1"/>
    <property type="molecule type" value="Genomic_DNA"/>
</dbReference>